<protein>
    <submittedName>
        <fullName evidence="3">Uncharacterized protein</fullName>
    </submittedName>
</protein>
<evidence type="ECO:0000256" key="1">
    <source>
        <dbReference type="SAM" id="MobiDB-lite"/>
    </source>
</evidence>
<keyword evidence="2" id="KW-0812">Transmembrane</keyword>
<evidence type="ECO:0000256" key="2">
    <source>
        <dbReference type="SAM" id="Phobius"/>
    </source>
</evidence>
<dbReference type="KEGG" id="vde:111255552"/>
<proteinExistence type="predicted"/>
<dbReference type="OrthoDB" id="10592086at2759"/>
<dbReference type="EnsemblMetazoa" id="XM_022817627">
    <property type="protein sequence ID" value="XP_022673362"/>
    <property type="gene ID" value="LOC111255552"/>
</dbReference>
<dbReference type="GeneID" id="111255552"/>
<name>A0A7M7KX68_VARDE</name>
<feature type="region of interest" description="Disordered" evidence="1">
    <location>
        <begin position="172"/>
        <end position="200"/>
    </location>
</feature>
<sequence>MYVGPTVPAMPAANPNLVFTAPQAHGKPQRLPDIELRQGSKDRQTQREQLQRNLEEIKKPLLKILNSGAKIALHKVLQQQEKRQQAKSQKSGSNTQVPDPKRTTATISPTTLKNKLRLEQLINGAEVVLKHYLDMRTRINGSRAIQAQKRADLTRFRSALENNHEDKDVLKKNSSTKVKPVKGQALSKDKTTPIPKLTGFSKNKPVVMRQSSNSTTAKTATTASSTADAAAANRIIASALLPAAFGSATKKPLSDGRTTGIPNLLRPWSTSNLLNLLTNGALYSPTPPKKKPSDEIDWRTANVSLIDAKIVNDTKGRRVGYTPTTWYADESTETSQNDVVLAKLATIGSSTLGSSSSRADFDAGNSEMATTSSEEIPVSAETVSSSSTKLVPTADSSEEVTHQVFLVRGSTTGSGLLKRGTAKPLLHSSSDETARSEELPLWVLTTRKPTHSFGFGHSVVINNHRAPSQNGLKLRRTTTTSTTRRPSSEALSSSSSSPSAGSFEGIAHSQSEALRYPTTTALPPTSNAFPLEVFDTDAYNTTIVHQNIITIAKPTRPYTVRTTQKYDPTSLTSPMPDRKSDHWQEVTIKPINWEDSEEVAMANRLSQSRPSSIRTKPPPKAASKVPAVISTPSPSFTSAKKLQKPLKTMLNTSDGETTISNWPENTTIKPWAAAAESQFGNRPISQVPALLSPFGSLIQMFPNSLFRVLQTLGGLIFALPTMLTAAFVAAMLFV</sequence>
<dbReference type="AlphaFoldDB" id="A0A7M7KX68"/>
<keyword evidence="4" id="KW-1185">Reference proteome</keyword>
<evidence type="ECO:0000313" key="4">
    <source>
        <dbReference type="Proteomes" id="UP000594260"/>
    </source>
</evidence>
<keyword evidence="2" id="KW-1133">Transmembrane helix</keyword>
<feature type="region of interest" description="Disordered" evidence="1">
    <location>
        <begin position="77"/>
        <end position="108"/>
    </location>
</feature>
<feature type="region of interest" description="Disordered" evidence="1">
    <location>
        <begin position="369"/>
        <end position="395"/>
    </location>
</feature>
<evidence type="ECO:0000313" key="3">
    <source>
        <dbReference type="EnsemblMetazoa" id="XP_022673362"/>
    </source>
</evidence>
<keyword evidence="2" id="KW-0472">Membrane</keyword>
<organism evidence="3 4">
    <name type="scientific">Varroa destructor</name>
    <name type="common">Honeybee mite</name>
    <dbReference type="NCBI Taxonomy" id="109461"/>
    <lineage>
        <taxon>Eukaryota</taxon>
        <taxon>Metazoa</taxon>
        <taxon>Ecdysozoa</taxon>
        <taxon>Arthropoda</taxon>
        <taxon>Chelicerata</taxon>
        <taxon>Arachnida</taxon>
        <taxon>Acari</taxon>
        <taxon>Parasitiformes</taxon>
        <taxon>Mesostigmata</taxon>
        <taxon>Gamasina</taxon>
        <taxon>Dermanyssoidea</taxon>
        <taxon>Varroidae</taxon>
        <taxon>Varroa</taxon>
    </lineage>
</organism>
<accession>A0A7M7KX68</accession>
<feature type="compositionally biased region" description="Low complexity" evidence="1">
    <location>
        <begin position="477"/>
        <end position="505"/>
    </location>
</feature>
<feature type="compositionally biased region" description="Polar residues" evidence="1">
    <location>
        <begin position="91"/>
        <end position="108"/>
    </location>
</feature>
<dbReference type="RefSeq" id="XP_022673362.1">
    <property type="nucleotide sequence ID" value="XM_022817627.1"/>
</dbReference>
<dbReference type="InParanoid" id="A0A7M7KX68"/>
<feature type="compositionally biased region" description="Polar residues" evidence="1">
    <location>
        <begin position="604"/>
        <end position="614"/>
    </location>
</feature>
<feature type="compositionally biased region" description="Polar residues" evidence="1">
    <location>
        <begin position="381"/>
        <end position="390"/>
    </location>
</feature>
<feature type="region of interest" description="Disordered" evidence="1">
    <location>
        <begin position="604"/>
        <end position="629"/>
    </location>
</feature>
<feature type="region of interest" description="Disordered" evidence="1">
    <location>
        <begin position="464"/>
        <end position="505"/>
    </location>
</feature>
<reference evidence="3" key="1">
    <citation type="submission" date="2021-01" db="UniProtKB">
        <authorList>
            <consortium name="EnsemblMetazoa"/>
        </authorList>
    </citation>
    <scope>IDENTIFICATION</scope>
</reference>
<feature type="transmembrane region" description="Helical" evidence="2">
    <location>
        <begin position="712"/>
        <end position="733"/>
    </location>
</feature>
<dbReference type="Proteomes" id="UP000594260">
    <property type="component" value="Unplaced"/>
</dbReference>